<evidence type="ECO:0000256" key="10">
    <source>
        <dbReference type="ARBA" id="ARBA00029409"/>
    </source>
</evidence>
<gene>
    <name evidence="16" type="ORF">BECKSD772D_GA0070982_12391</name>
    <name evidence="15" type="ORF">BECKSD772E_GA0070983_12391</name>
    <name evidence="14" type="ORF">BECKSD772F_GA0070984_11717</name>
</gene>
<keyword evidence="7 15" id="KW-0418">Kinase</keyword>
<dbReference type="GO" id="GO:0005524">
    <property type="term" value="F:ATP binding"/>
    <property type="evidence" value="ECO:0007669"/>
    <property type="project" value="UniProtKB-KW"/>
</dbReference>
<evidence type="ECO:0000313" key="14">
    <source>
        <dbReference type="EMBL" id="VFK44206.1"/>
    </source>
</evidence>
<evidence type="ECO:0000256" key="4">
    <source>
        <dbReference type="ARBA" id="ARBA00016218"/>
    </source>
</evidence>
<dbReference type="EMBL" id="CAADFU010000239">
    <property type="protein sequence ID" value="VFK49789.1"/>
    <property type="molecule type" value="Genomic_DNA"/>
</dbReference>
<evidence type="ECO:0000256" key="3">
    <source>
        <dbReference type="ARBA" id="ARBA00013253"/>
    </source>
</evidence>
<evidence type="ECO:0000313" key="15">
    <source>
        <dbReference type="EMBL" id="VFK49789.1"/>
    </source>
</evidence>
<dbReference type="PANTHER" id="PTHR43071">
    <property type="entry name" value="2-AMINO-4-HYDROXY-6-HYDROXYMETHYLDIHYDROPTERIDINE PYROPHOSPHOKINASE"/>
    <property type="match status" value="1"/>
</dbReference>
<reference evidence="15" key="1">
    <citation type="submission" date="2019-02" db="EMBL/GenBank/DDBJ databases">
        <authorList>
            <person name="Gruber-Vodicka R. H."/>
            <person name="Seah K. B. B."/>
        </authorList>
    </citation>
    <scope>NUCLEOTIDE SEQUENCE</scope>
    <source>
        <strain evidence="16">BECK_S127</strain>
        <strain evidence="15">BECK_S1320</strain>
        <strain evidence="14">BECK_S1321</strain>
    </source>
</reference>
<comment type="pathway">
    <text evidence="1">Cofactor biosynthesis; tetrahydrofolate biosynthesis; 2-amino-4-hydroxy-6-hydroxymethyl-7,8-dihydropteridine diphosphate from 7,8-dihydroneopterin triphosphate: step 4/4.</text>
</comment>
<dbReference type="AlphaFoldDB" id="A0A450Z7N6"/>
<dbReference type="InterPro" id="IPR035907">
    <property type="entry name" value="Hppk_sf"/>
</dbReference>
<comment type="similarity">
    <text evidence="2">Belongs to the HPPK family.</text>
</comment>
<evidence type="ECO:0000256" key="8">
    <source>
        <dbReference type="ARBA" id="ARBA00022840"/>
    </source>
</evidence>
<dbReference type="GO" id="GO:0046654">
    <property type="term" value="P:tetrahydrofolate biosynthetic process"/>
    <property type="evidence" value="ECO:0007669"/>
    <property type="project" value="UniProtKB-UniPathway"/>
</dbReference>
<feature type="domain" description="7,8-dihydro-6-hydroxymethylpterin-pyrophosphokinase" evidence="13">
    <location>
        <begin position="97"/>
        <end position="108"/>
    </location>
</feature>
<dbReference type="GO" id="GO:0016301">
    <property type="term" value="F:kinase activity"/>
    <property type="evidence" value="ECO:0007669"/>
    <property type="project" value="UniProtKB-KW"/>
</dbReference>
<dbReference type="NCBIfam" id="TIGR01498">
    <property type="entry name" value="folK"/>
    <property type="match status" value="1"/>
</dbReference>
<evidence type="ECO:0000256" key="2">
    <source>
        <dbReference type="ARBA" id="ARBA00005810"/>
    </source>
</evidence>
<dbReference type="UniPathway" id="UPA00077">
    <property type="reaction ID" value="UER00155"/>
</dbReference>
<proteinExistence type="inferred from homology"/>
<dbReference type="CDD" id="cd00483">
    <property type="entry name" value="HPPK"/>
    <property type="match status" value="1"/>
</dbReference>
<dbReference type="PROSITE" id="PS00794">
    <property type="entry name" value="HPPK"/>
    <property type="match status" value="1"/>
</dbReference>
<evidence type="ECO:0000256" key="11">
    <source>
        <dbReference type="ARBA" id="ARBA00029766"/>
    </source>
</evidence>
<evidence type="ECO:0000256" key="12">
    <source>
        <dbReference type="ARBA" id="ARBA00033413"/>
    </source>
</evidence>
<evidence type="ECO:0000256" key="1">
    <source>
        <dbReference type="ARBA" id="ARBA00005051"/>
    </source>
</evidence>
<dbReference type="EMBL" id="CAADFR010000171">
    <property type="protein sequence ID" value="VFK44206.1"/>
    <property type="molecule type" value="Genomic_DNA"/>
</dbReference>
<dbReference type="Gene3D" id="3.30.70.560">
    <property type="entry name" value="7,8-Dihydro-6-hydroxymethylpterin-pyrophosphokinase HPPK"/>
    <property type="match status" value="1"/>
</dbReference>
<evidence type="ECO:0000256" key="9">
    <source>
        <dbReference type="ARBA" id="ARBA00022909"/>
    </source>
</evidence>
<dbReference type="PANTHER" id="PTHR43071:SF1">
    <property type="entry name" value="2-AMINO-4-HYDROXY-6-HYDROXYMETHYLDIHYDROPTERIDINE PYROPHOSPHOKINASE"/>
    <property type="match status" value="1"/>
</dbReference>
<keyword evidence="6" id="KW-0547">Nucleotide-binding</keyword>
<organism evidence="15">
    <name type="scientific">Candidatus Kentrum sp. SD</name>
    <dbReference type="NCBI Taxonomy" id="2126332"/>
    <lineage>
        <taxon>Bacteria</taxon>
        <taxon>Pseudomonadati</taxon>
        <taxon>Pseudomonadota</taxon>
        <taxon>Gammaproteobacteria</taxon>
        <taxon>Candidatus Kentrum</taxon>
    </lineage>
</organism>
<dbReference type="SUPFAM" id="SSF55083">
    <property type="entry name" value="6-hydroxymethyl-7,8-dihydropterin pyrophosphokinase, HPPK"/>
    <property type="match status" value="1"/>
</dbReference>
<dbReference type="Pfam" id="PF01288">
    <property type="entry name" value="HPPK"/>
    <property type="match status" value="1"/>
</dbReference>
<protein>
    <recommendedName>
        <fullName evidence="4">2-amino-4-hydroxy-6-hydroxymethyldihydropteridine pyrophosphokinase</fullName>
        <ecNumber evidence="3">2.7.6.3</ecNumber>
    </recommendedName>
    <alternativeName>
        <fullName evidence="11">6-hydroxymethyl-7,8-dihydropterin pyrophosphokinase</fullName>
    </alternativeName>
    <alternativeName>
        <fullName evidence="12">7,8-dihydro-6-hydroxymethylpterin-pyrophosphokinase</fullName>
    </alternativeName>
</protein>
<evidence type="ECO:0000256" key="7">
    <source>
        <dbReference type="ARBA" id="ARBA00022777"/>
    </source>
</evidence>
<dbReference type="GO" id="GO:0003848">
    <property type="term" value="F:2-amino-4-hydroxy-6-hydroxymethyldihydropteridine diphosphokinase activity"/>
    <property type="evidence" value="ECO:0007669"/>
    <property type="project" value="UniProtKB-EC"/>
</dbReference>
<name>A0A450Z7N6_9GAMM</name>
<keyword evidence="8" id="KW-0067">ATP-binding</keyword>
<keyword evidence="5" id="KW-0808">Transferase</keyword>
<dbReference type="GO" id="GO:0046656">
    <property type="term" value="P:folic acid biosynthetic process"/>
    <property type="evidence" value="ECO:0007669"/>
    <property type="project" value="UniProtKB-KW"/>
</dbReference>
<dbReference type="EMBL" id="CAADHB010000239">
    <property type="protein sequence ID" value="VFK81161.1"/>
    <property type="molecule type" value="Genomic_DNA"/>
</dbReference>
<evidence type="ECO:0000256" key="5">
    <source>
        <dbReference type="ARBA" id="ARBA00022679"/>
    </source>
</evidence>
<sequence length="180" mass="19589">MDPSGINFMQKAYIGIGSNMGDSVATTHSALAALAGLPETILLSTSMLYRSFPLGPIYQPDFINAVSAIRTSLAPLSLLSWLQSIEQRHGRTRDGARWGPRTLDLDLLLYGELRIVEDVLTVPHPALCERAFVLYPLYEIAPELKVPGHGPLVELLERVAGQRVRIADCRGNPLAGSISV</sequence>
<dbReference type="InterPro" id="IPR000550">
    <property type="entry name" value="Hppk"/>
</dbReference>
<evidence type="ECO:0000259" key="13">
    <source>
        <dbReference type="PROSITE" id="PS00794"/>
    </source>
</evidence>
<evidence type="ECO:0000256" key="6">
    <source>
        <dbReference type="ARBA" id="ARBA00022741"/>
    </source>
</evidence>
<comment type="function">
    <text evidence="10">Catalyzes the transfer of pyrophosphate from adenosine triphosphate (ATP) to 6-hydroxymethyl-7,8-dihydropterin, an enzymatic step in folate biosynthesis pathway.</text>
</comment>
<dbReference type="EC" id="2.7.6.3" evidence="3"/>
<accession>A0A450Z7N6</accession>
<evidence type="ECO:0000313" key="16">
    <source>
        <dbReference type="EMBL" id="VFK81161.1"/>
    </source>
</evidence>
<keyword evidence="9" id="KW-0289">Folate biosynthesis</keyword>